<evidence type="ECO:0008006" key="5">
    <source>
        <dbReference type="Google" id="ProtNLM"/>
    </source>
</evidence>
<gene>
    <name evidence="4" type="ORF">g.91882</name>
</gene>
<reference evidence="4" key="1">
    <citation type="submission" date="2015-08" db="EMBL/GenBank/DDBJ databases">
        <authorList>
            <person name="Babu N.S."/>
            <person name="Beckwith C.J."/>
            <person name="Beseler K.G."/>
            <person name="Brison A."/>
            <person name="Carone J.V."/>
            <person name="Caskin T.P."/>
            <person name="Diamond M."/>
            <person name="Durham M.E."/>
            <person name="Foxe J.M."/>
            <person name="Go M."/>
            <person name="Henderson B.A."/>
            <person name="Jones I.B."/>
            <person name="McGettigan J.A."/>
            <person name="Micheletti S.J."/>
            <person name="Nasrallah M.E."/>
            <person name="Ortiz D."/>
            <person name="Piller C.R."/>
            <person name="Privatt S.R."/>
            <person name="Schneider S.L."/>
            <person name="Sharp S."/>
            <person name="Smith T.C."/>
            <person name="Stanton J.D."/>
            <person name="Ullery H.E."/>
            <person name="Wilson R.J."/>
            <person name="Serrano M.G."/>
            <person name="Buck G."/>
            <person name="Lee V."/>
            <person name="Wang Y."/>
            <person name="Carvalho R."/>
            <person name="Voegtly L."/>
            <person name="Shi R."/>
            <person name="Duckworth R."/>
            <person name="Johnson A."/>
            <person name="Loviza R."/>
            <person name="Walstead R."/>
            <person name="Shah Z."/>
            <person name="Kiflezghi M."/>
            <person name="Wade K."/>
            <person name="Ball S.L."/>
            <person name="Bradley K.W."/>
            <person name="Asai D.J."/>
            <person name="Bowman C.A."/>
            <person name="Russell D.A."/>
            <person name="Pope W.H."/>
            <person name="Jacobs-Sera D."/>
            <person name="Hendrix R.W."/>
            <person name="Hatfull G.F."/>
        </authorList>
    </citation>
    <scope>NUCLEOTIDE SEQUENCE</scope>
</reference>
<evidence type="ECO:0000256" key="1">
    <source>
        <dbReference type="ARBA" id="ARBA00023054"/>
    </source>
</evidence>
<feature type="coiled-coil region" evidence="2">
    <location>
        <begin position="13"/>
        <end position="61"/>
    </location>
</feature>
<evidence type="ECO:0000313" key="4">
    <source>
        <dbReference type="EMBL" id="JAT68085.1"/>
    </source>
</evidence>
<proteinExistence type="predicted"/>
<feature type="coiled-coil region" evidence="2">
    <location>
        <begin position="555"/>
        <end position="589"/>
    </location>
</feature>
<feature type="region of interest" description="Disordered" evidence="3">
    <location>
        <begin position="817"/>
        <end position="893"/>
    </location>
</feature>
<keyword evidence="1 2" id="KW-0175">Coiled coil</keyword>
<feature type="coiled-coil region" evidence="2">
    <location>
        <begin position="111"/>
        <end position="250"/>
    </location>
</feature>
<dbReference type="SUPFAM" id="SSF57997">
    <property type="entry name" value="Tropomyosin"/>
    <property type="match status" value="1"/>
</dbReference>
<organism evidence="4">
    <name type="scientific">Auxenochlorella protothecoides</name>
    <name type="common">Green microalga</name>
    <name type="synonym">Chlorella protothecoides</name>
    <dbReference type="NCBI Taxonomy" id="3075"/>
    <lineage>
        <taxon>Eukaryota</taxon>
        <taxon>Viridiplantae</taxon>
        <taxon>Chlorophyta</taxon>
        <taxon>core chlorophytes</taxon>
        <taxon>Trebouxiophyceae</taxon>
        <taxon>Chlorellales</taxon>
        <taxon>Chlorellaceae</taxon>
        <taxon>Auxenochlorella</taxon>
    </lineage>
</organism>
<protein>
    <recommendedName>
        <fullName evidence="5">Coiled-coil domain-containing protein 147</fullName>
    </recommendedName>
</protein>
<evidence type="ECO:0000256" key="2">
    <source>
        <dbReference type="SAM" id="Coils"/>
    </source>
</evidence>
<feature type="coiled-coil region" evidence="2">
    <location>
        <begin position="293"/>
        <end position="509"/>
    </location>
</feature>
<feature type="compositionally biased region" description="Basic and acidic residues" evidence="3">
    <location>
        <begin position="817"/>
        <end position="859"/>
    </location>
</feature>
<dbReference type="PANTHER" id="PTHR32083">
    <property type="entry name" value="CILIA AND FLAGELLA-ASSOCIATED PROTEIN 58-RELATED"/>
    <property type="match status" value="1"/>
</dbReference>
<sequence>MEDRDSIGLEALLRAAREREEDARERCTQLEADAAAQSAKALAALQEVDDAHATIEGLQKEAQNAWKASDASLEKELQAKAQITRLQVEVDSLTQLLEQGTAATFADEAEVEELIRQKDEAAAQRDAHMAAVAEQRSEILRLSERLRAAESERALLEGEAATLKEAAAEQRSAAERETRRRERLEREVKEARALLEARQAELRESRASAAAADDHLQRLRVTLRDTQAGNERLQKEWNQATERSARLRKDLDTQLAGNERAAAGLAARQAELEAKVTANRALKAELEHACRATEVAEHRLRLLERQKAELERSHDFLRTEVAGLESALEAAQRDAMLQAFKQEALKKEHERLMRSRSAAENTAHVQAEAVKAAEVDNRILQQQVAVATAQLHALEKAQRKAKRELEGAEHELGDAQRHRDEVETANALAQTELKTLHRELKDMELEWRAAAKRCAVLEEERAAHRLQLQKAQQESTSAEGALRLAGIEAAQLGKEVAHAEDALKKERASLVMVCWPRAEHWLAVLPAVLTRAPDLKVAAGPLTSASAPSQAQARCAAVQEQANSAKQELAATEERLAGARQELQATHARLAGSEQARIRLERTLDAALRSRDGLAVQLVAQGSTVHSQHEKIRLQESALQRGHAQYQERLAEARYLRTQVSSSIHELSIAKGALASTSLMRKELQYLTRCLLQEQARVKALNEELDRPLNVHRWRKLAGTDPDAYELTLKVHALQKRLILKTEEVAQKELLLQAKEQTYQELKEAHARMPGADAAEQSSIQQAVARDRAKQLKVITSQLAVANNQILEYKLEVERLKEENKSRKGTSESVPIDKREWDAAADVKTHSDAKTLPEARPQERASSSGAAGAQRPGALLPAKRMPGHTRQAPLGKNGLVDGTIRIVAC</sequence>
<accession>A0A1D1ZN03</accession>
<name>A0A1D1ZN03_AUXPR</name>
<dbReference type="EMBL" id="GDKF01010537">
    <property type="protein sequence ID" value="JAT68085.1"/>
    <property type="molecule type" value="Transcribed_RNA"/>
</dbReference>
<evidence type="ECO:0000256" key="3">
    <source>
        <dbReference type="SAM" id="MobiDB-lite"/>
    </source>
</evidence>
<dbReference type="AlphaFoldDB" id="A0A1D1ZN03"/>
<dbReference type="PANTHER" id="PTHR32083:SF0">
    <property type="entry name" value="CILIA AND FLAGELLA-ASSOCIATED PROTEIN 58"/>
    <property type="match status" value="1"/>
</dbReference>
<dbReference type="GO" id="GO:0005856">
    <property type="term" value="C:cytoskeleton"/>
    <property type="evidence" value="ECO:0007669"/>
    <property type="project" value="TreeGrafter"/>
</dbReference>